<proteinExistence type="predicted"/>
<comment type="caution">
    <text evidence="2">The sequence shown here is derived from an EMBL/GenBank/DDBJ whole genome shotgun (WGS) entry which is preliminary data.</text>
</comment>
<organism evidence="2 3">
    <name type="scientific">Kaistia nematophila</name>
    <dbReference type="NCBI Taxonomy" id="2994654"/>
    <lineage>
        <taxon>Bacteria</taxon>
        <taxon>Pseudomonadati</taxon>
        <taxon>Pseudomonadota</taxon>
        <taxon>Alphaproteobacteria</taxon>
        <taxon>Hyphomicrobiales</taxon>
        <taxon>Kaistiaceae</taxon>
        <taxon>Kaistia</taxon>
    </lineage>
</organism>
<name>A0A9X3IJ59_9HYPH</name>
<dbReference type="RefSeq" id="WP_266337172.1">
    <property type="nucleotide sequence ID" value="NZ_JAPKNK010000001.1"/>
</dbReference>
<keyword evidence="1" id="KW-1133">Transmembrane helix</keyword>
<dbReference type="EMBL" id="JAPKNK010000001">
    <property type="protein sequence ID" value="MCX5568219.1"/>
    <property type="molecule type" value="Genomic_DNA"/>
</dbReference>
<gene>
    <name evidence="2" type="ORF">OSH07_03335</name>
</gene>
<keyword evidence="1" id="KW-0812">Transmembrane</keyword>
<keyword evidence="3" id="KW-1185">Reference proteome</keyword>
<evidence type="ECO:0000313" key="2">
    <source>
        <dbReference type="EMBL" id="MCX5568219.1"/>
    </source>
</evidence>
<feature type="transmembrane region" description="Helical" evidence="1">
    <location>
        <begin position="28"/>
        <end position="48"/>
    </location>
</feature>
<keyword evidence="1" id="KW-0472">Membrane</keyword>
<protein>
    <submittedName>
        <fullName evidence="2">Uncharacterized protein</fullName>
    </submittedName>
</protein>
<accession>A0A9X3IJ59</accession>
<dbReference type="Proteomes" id="UP001144805">
    <property type="component" value="Unassembled WGS sequence"/>
</dbReference>
<dbReference type="AlphaFoldDB" id="A0A9X3IJ59"/>
<sequence length="49" mass="5558">MDQRVELSQHDLTTTEVRQAIAPHRLRYMLLAGTVAVVLGFVAVYFLVQ</sequence>
<evidence type="ECO:0000313" key="3">
    <source>
        <dbReference type="Proteomes" id="UP001144805"/>
    </source>
</evidence>
<evidence type="ECO:0000256" key="1">
    <source>
        <dbReference type="SAM" id="Phobius"/>
    </source>
</evidence>
<reference evidence="2" key="1">
    <citation type="submission" date="2022-11" db="EMBL/GenBank/DDBJ databases">
        <title>Biodiversity and phylogenetic relationships of bacteria.</title>
        <authorList>
            <person name="Machado R.A.R."/>
            <person name="Bhat A."/>
            <person name="Loulou A."/>
            <person name="Kallel S."/>
        </authorList>
    </citation>
    <scope>NUCLEOTIDE SEQUENCE</scope>
    <source>
        <strain evidence="2">K-TC2</strain>
    </source>
</reference>